<dbReference type="Proteomes" id="UP001430953">
    <property type="component" value="Unassembled WGS sequence"/>
</dbReference>
<organism evidence="1 2">
    <name type="scientific">Cardiocondyla obscurior</name>
    <dbReference type="NCBI Taxonomy" id="286306"/>
    <lineage>
        <taxon>Eukaryota</taxon>
        <taxon>Metazoa</taxon>
        <taxon>Ecdysozoa</taxon>
        <taxon>Arthropoda</taxon>
        <taxon>Hexapoda</taxon>
        <taxon>Insecta</taxon>
        <taxon>Pterygota</taxon>
        <taxon>Neoptera</taxon>
        <taxon>Endopterygota</taxon>
        <taxon>Hymenoptera</taxon>
        <taxon>Apocrita</taxon>
        <taxon>Aculeata</taxon>
        <taxon>Formicoidea</taxon>
        <taxon>Formicidae</taxon>
        <taxon>Myrmicinae</taxon>
        <taxon>Cardiocondyla</taxon>
    </lineage>
</organism>
<evidence type="ECO:0000313" key="1">
    <source>
        <dbReference type="EMBL" id="KAL0102467.1"/>
    </source>
</evidence>
<gene>
    <name evidence="1" type="ORF">PUN28_018025</name>
</gene>
<sequence>MENLQMIPHNRVVFFFPSPRLKYKIRENETKDKSPELCTRLHYCLSYLILILYKGKTIR</sequence>
<keyword evidence="2" id="KW-1185">Reference proteome</keyword>
<name>A0AAW2EGZ9_9HYME</name>
<reference evidence="1 2" key="1">
    <citation type="submission" date="2023-03" db="EMBL/GenBank/DDBJ databases">
        <title>High recombination rates correlate with genetic variation in Cardiocondyla obscurior ants.</title>
        <authorList>
            <person name="Errbii M."/>
        </authorList>
    </citation>
    <scope>NUCLEOTIDE SEQUENCE [LARGE SCALE GENOMIC DNA]</scope>
    <source>
        <strain evidence="1">Alpha-2009</strain>
        <tissue evidence="1">Whole body</tissue>
    </source>
</reference>
<dbReference type="EMBL" id="JADYXP020000022">
    <property type="protein sequence ID" value="KAL0102467.1"/>
    <property type="molecule type" value="Genomic_DNA"/>
</dbReference>
<accession>A0AAW2EGZ9</accession>
<dbReference type="AlphaFoldDB" id="A0AAW2EGZ9"/>
<evidence type="ECO:0000313" key="2">
    <source>
        <dbReference type="Proteomes" id="UP001430953"/>
    </source>
</evidence>
<comment type="caution">
    <text evidence="1">The sequence shown here is derived from an EMBL/GenBank/DDBJ whole genome shotgun (WGS) entry which is preliminary data.</text>
</comment>
<proteinExistence type="predicted"/>
<protein>
    <submittedName>
        <fullName evidence="1">Uncharacterized protein</fullName>
    </submittedName>
</protein>